<dbReference type="GO" id="GO:0004364">
    <property type="term" value="F:glutathione transferase activity"/>
    <property type="evidence" value="ECO:0007669"/>
    <property type="project" value="InterPro"/>
</dbReference>
<dbReference type="SUPFAM" id="SSF47616">
    <property type="entry name" value="GST C-terminal domain-like"/>
    <property type="match status" value="1"/>
</dbReference>
<dbReference type="Gene3D" id="3.40.30.10">
    <property type="entry name" value="Glutaredoxin"/>
    <property type="match status" value="1"/>
</dbReference>
<dbReference type="STRING" id="105231.A0A1Y1I0F3"/>
<dbReference type="PROSITE" id="PS50404">
    <property type="entry name" value="GST_NTER"/>
    <property type="match status" value="1"/>
</dbReference>
<evidence type="ECO:0000259" key="8">
    <source>
        <dbReference type="PROSITE" id="PS50404"/>
    </source>
</evidence>
<feature type="domain" description="GST N-terminal" evidence="8">
    <location>
        <begin position="1"/>
        <end position="81"/>
    </location>
</feature>
<dbReference type="SFLD" id="SFLDG00358">
    <property type="entry name" value="Main_(cytGST)"/>
    <property type="match status" value="1"/>
</dbReference>
<dbReference type="InterPro" id="IPR010987">
    <property type="entry name" value="Glutathione-S-Trfase_C-like"/>
</dbReference>
<keyword evidence="3 5" id="KW-0251">Elongation factor</keyword>
<dbReference type="SUPFAM" id="SSF52833">
    <property type="entry name" value="Thioredoxin-like"/>
    <property type="match status" value="1"/>
</dbReference>
<feature type="domain" description="EF-1-gamma C-terminal" evidence="7">
    <location>
        <begin position="255"/>
        <end position="418"/>
    </location>
</feature>
<evidence type="ECO:0000256" key="4">
    <source>
        <dbReference type="ARBA" id="ARBA00022917"/>
    </source>
</evidence>
<dbReference type="Gene3D" id="1.20.1050.10">
    <property type="match status" value="1"/>
</dbReference>
<dbReference type="Gene3D" id="3.30.70.1010">
    <property type="entry name" value="Translation elongation factor EF1B, gamma chain, conserved domain"/>
    <property type="match status" value="1"/>
</dbReference>
<protein>
    <submittedName>
        <fullName evidence="10">Eukaryotic translation elongation factor 1 gamma</fullName>
    </submittedName>
</protein>
<gene>
    <name evidence="10" type="ORF">KFL_001690110</name>
</gene>
<dbReference type="SFLD" id="SFLDS00019">
    <property type="entry name" value="Glutathione_Transferase_(cytos"/>
    <property type="match status" value="1"/>
</dbReference>
<comment type="subunit">
    <text evidence="2">EF-1 is composed of four subunits: alpha, beta, delta, and gamma.</text>
</comment>
<dbReference type="EMBL" id="DF237118">
    <property type="protein sequence ID" value="GAQ83933.1"/>
    <property type="molecule type" value="Genomic_DNA"/>
</dbReference>
<dbReference type="InterPro" id="IPR036282">
    <property type="entry name" value="Glutathione-S-Trfase_C_sf"/>
</dbReference>
<proteinExistence type="predicted"/>
<dbReference type="FunFam" id="3.30.70.1010:FF:000001">
    <property type="entry name" value="Elongation factor 1-gamma 1"/>
    <property type="match status" value="1"/>
</dbReference>
<dbReference type="InterPro" id="IPR040079">
    <property type="entry name" value="Glutathione_S-Trfase"/>
</dbReference>
<dbReference type="InterPro" id="IPR004046">
    <property type="entry name" value="GST_C"/>
</dbReference>
<dbReference type="PANTHER" id="PTHR44372:SF1">
    <property type="entry name" value="ELONGATION FACTOR 1-GAMMA 3"/>
    <property type="match status" value="1"/>
</dbReference>
<feature type="domain" description="GST C-terminal" evidence="9">
    <location>
        <begin position="86"/>
        <end position="212"/>
    </location>
</feature>
<reference evidence="10 11" key="1">
    <citation type="journal article" date="2014" name="Nat. Commun.">
        <title>Klebsormidium flaccidum genome reveals primary factors for plant terrestrial adaptation.</title>
        <authorList>
            <person name="Hori K."/>
            <person name="Maruyama F."/>
            <person name="Fujisawa T."/>
            <person name="Togashi T."/>
            <person name="Yamamoto N."/>
            <person name="Seo M."/>
            <person name="Sato S."/>
            <person name="Yamada T."/>
            <person name="Mori H."/>
            <person name="Tajima N."/>
            <person name="Moriyama T."/>
            <person name="Ikeuchi M."/>
            <person name="Watanabe M."/>
            <person name="Wada H."/>
            <person name="Kobayashi K."/>
            <person name="Saito M."/>
            <person name="Masuda T."/>
            <person name="Sasaki-Sekimoto Y."/>
            <person name="Mashiguchi K."/>
            <person name="Awai K."/>
            <person name="Shimojima M."/>
            <person name="Masuda S."/>
            <person name="Iwai M."/>
            <person name="Nobusawa T."/>
            <person name="Narise T."/>
            <person name="Kondo S."/>
            <person name="Saito H."/>
            <person name="Sato R."/>
            <person name="Murakawa M."/>
            <person name="Ihara Y."/>
            <person name="Oshima-Yamada Y."/>
            <person name="Ohtaka K."/>
            <person name="Satoh M."/>
            <person name="Sonobe K."/>
            <person name="Ishii M."/>
            <person name="Ohtani R."/>
            <person name="Kanamori-Sato M."/>
            <person name="Honoki R."/>
            <person name="Miyazaki D."/>
            <person name="Mochizuki H."/>
            <person name="Umetsu J."/>
            <person name="Higashi K."/>
            <person name="Shibata D."/>
            <person name="Kamiya Y."/>
            <person name="Sato N."/>
            <person name="Nakamura Y."/>
            <person name="Tabata S."/>
            <person name="Ida S."/>
            <person name="Kurokawa K."/>
            <person name="Ohta H."/>
        </authorList>
    </citation>
    <scope>NUCLEOTIDE SEQUENCE [LARGE SCALE GENOMIC DNA]</scope>
    <source>
        <strain evidence="10 11">NIES-2285</strain>
    </source>
</reference>
<keyword evidence="11" id="KW-1185">Reference proteome</keyword>
<dbReference type="InterPro" id="IPR044628">
    <property type="entry name" value="EF-1-gamma_plant"/>
</dbReference>
<dbReference type="Pfam" id="PF02798">
    <property type="entry name" value="GST_N"/>
    <property type="match status" value="1"/>
</dbReference>
<evidence type="ECO:0000256" key="3">
    <source>
        <dbReference type="ARBA" id="ARBA00022768"/>
    </source>
</evidence>
<dbReference type="InterPro" id="IPR001662">
    <property type="entry name" value="EF1B_G_C"/>
</dbReference>
<dbReference type="InterPro" id="IPR036249">
    <property type="entry name" value="Thioredoxin-like_sf"/>
</dbReference>
<feature type="compositionally biased region" description="Basic and acidic residues" evidence="6">
    <location>
        <begin position="223"/>
        <end position="237"/>
    </location>
</feature>
<dbReference type="CDD" id="cd03044">
    <property type="entry name" value="GST_N_EF1Bgamma"/>
    <property type="match status" value="1"/>
</dbReference>
<dbReference type="InterPro" id="IPR036433">
    <property type="entry name" value="EF1B_G_C_sf"/>
</dbReference>
<comment type="function">
    <text evidence="1">Probably plays a role in anchoring the complex to other cellular components.</text>
</comment>
<dbReference type="PROSITE" id="PS50040">
    <property type="entry name" value="EF1G_C"/>
    <property type="match status" value="1"/>
</dbReference>
<dbReference type="PANTHER" id="PTHR44372">
    <property type="entry name" value="ELONGATION FACTOR 1-GAMMA 1-RELATED"/>
    <property type="match status" value="1"/>
</dbReference>
<evidence type="ECO:0000313" key="11">
    <source>
        <dbReference type="Proteomes" id="UP000054558"/>
    </source>
</evidence>
<dbReference type="Proteomes" id="UP000054558">
    <property type="component" value="Unassembled WGS sequence"/>
</dbReference>
<evidence type="ECO:0000256" key="6">
    <source>
        <dbReference type="SAM" id="MobiDB-lite"/>
    </source>
</evidence>
<dbReference type="SUPFAM" id="SSF89942">
    <property type="entry name" value="eEF1-gamma domain"/>
    <property type="match status" value="1"/>
</dbReference>
<dbReference type="FunFam" id="1.20.1050.10:FF:000006">
    <property type="entry name" value="Elongation factor 1 gamma"/>
    <property type="match status" value="1"/>
</dbReference>
<accession>A0A1Y1I0F3</accession>
<evidence type="ECO:0000256" key="1">
    <source>
        <dbReference type="ARBA" id="ARBA00003468"/>
    </source>
</evidence>
<dbReference type="OrthoDB" id="249703at2759"/>
<evidence type="ECO:0000259" key="7">
    <source>
        <dbReference type="PROSITE" id="PS50040"/>
    </source>
</evidence>
<dbReference type="InterPro" id="IPR004045">
    <property type="entry name" value="Glutathione_S-Trfase_N"/>
</dbReference>
<dbReference type="CDD" id="cd03181">
    <property type="entry name" value="GST_C_EF1Bgamma_like"/>
    <property type="match status" value="1"/>
</dbReference>
<feature type="compositionally biased region" description="Pro residues" evidence="6">
    <location>
        <begin position="252"/>
        <end position="264"/>
    </location>
</feature>
<evidence type="ECO:0000313" key="10">
    <source>
        <dbReference type="EMBL" id="GAQ83933.1"/>
    </source>
</evidence>
<evidence type="ECO:0000259" key="9">
    <source>
        <dbReference type="PROSITE" id="PS50405"/>
    </source>
</evidence>
<sequence length="418" mass="46958">MALKLYGSVPNANVFKALIAAEYVGESIESVPVELGTQNKTPEFLKLNPAGKVPVLVTPQGPIFESNAIAKYVSKLRPAVELYPAKLQDQALVDQWVDFSQNEIRGYVQEWVSMRAGRMPYDKTREGAVKGKAMEGLKTLNNYLASRTYLVGNKVTVADIIVACNLLGGIQNVLTSGFLKPFPHVTRYFWTQVNQPEFKKVIGEVTQAAKEMPVSEKPAAAPKAEKKKEEPKPKKEAAPAPAADEDDEPKPAPKPKNPLDLLPPSPMVMDDWKRLYSNTKVKDFREVAIKGFWASYDPAGYSLWFCEYKYTEENTASFMTMNKVSGFLQRMDFVRKHAFAKMAILEEKAGGPFHISGVWLFRGTEIPKQVLDESYDMELYDWAKVDVNDSEQKERVNDLLEEPDTIDGKTVVEVKCFK</sequence>
<organism evidence="10 11">
    <name type="scientific">Klebsormidium nitens</name>
    <name type="common">Green alga</name>
    <name type="synonym">Ulothrix nitens</name>
    <dbReference type="NCBI Taxonomy" id="105231"/>
    <lineage>
        <taxon>Eukaryota</taxon>
        <taxon>Viridiplantae</taxon>
        <taxon>Streptophyta</taxon>
        <taxon>Klebsormidiophyceae</taxon>
        <taxon>Klebsormidiales</taxon>
        <taxon>Klebsormidiaceae</taxon>
        <taxon>Klebsormidium</taxon>
    </lineage>
</organism>
<dbReference type="PROSITE" id="PS50405">
    <property type="entry name" value="GST_CTER"/>
    <property type="match status" value="1"/>
</dbReference>
<dbReference type="AlphaFoldDB" id="A0A1Y1I0F3"/>
<feature type="region of interest" description="Disordered" evidence="6">
    <location>
        <begin position="209"/>
        <end position="264"/>
    </location>
</feature>
<dbReference type="SMART" id="SM01183">
    <property type="entry name" value="EF1G"/>
    <property type="match status" value="1"/>
</dbReference>
<keyword evidence="4 5" id="KW-0648">Protein biosynthesis</keyword>
<dbReference type="Pfam" id="PF00647">
    <property type="entry name" value="EF1G"/>
    <property type="match status" value="1"/>
</dbReference>
<dbReference type="OMA" id="TQYFSWT"/>
<dbReference type="FunFam" id="3.40.30.10:FF:000148">
    <property type="entry name" value="Elongation factor 1B gamma"/>
    <property type="match status" value="1"/>
</dbReference>
<evidence type="ECO:0000256" key="2">
    <source>
        <dbReference type="ARBA" id="ARBA00011237"/>
    </source>
</evidence>
<name>A0A1Y1I0F3_KLENI</name>
<dbReference type="Pfam" id="PF00043">
    <property type="entry name" value="GST_C"/>
    <property type="match status" value="1"/>
</dbReference>
<dbReference type="GO" id="GO:0003746">
    <property type="term" value="F:translation elongation factor activity"/>
    <property type="evidence" value="ECO:0007669"/>
    <property type="project" value="UniProtKB-UniRule"/>
</dbReference>
<evidence type="ECO:0000256" key="5">
    <source>
        <dbReference type="PROSITE-ProRule" id="PRU00519"/>
    </source>
</evidence>